<sequence length="52" mass="6470">MDNELIWEIVKGILVIIGVIFVLGGNFFYLLFRFEHKRRERQESRRKDRWMN</sequence>
<keyword evidence="1" id="KW-0472">Membrane</keyword>
<evidence type="ECO:0000256" key="1">
    <source>
        <dbReference type="SAM" id="Phobius"/>
    </source>
</evidence>
<proteinExistence type="predicted"/>
<keyword evidence="1" id="KW-1133">Transmembrane helix</keyword>
<name>A0A2Z5HL79_9CAUD</name>
<organism evidence="2 3">
    <name type="scientific">Salmonella phage S117</name>
    <dbReference type="NCBI Taxonomy" id="2231346"/>
    <lineage>
        <taxon>Viruses</taxon>
        <taxon>Duplodnaviria</taxon>
        <taxon>Heunggongvirae</taxon>
        <taxon>Uroviricota</taxon>
        <taxon>Caudoviricetes</taxon>
        <taxon>Pantevenvirales</taxon>
        <taxon>Ackermannviridae</taxon>
        <taxon>Cvivirinae</taxon>
        <taxon>Kuttervirus</taxon>
        <taxon>Kuttervirus SFP10</taxon>
    </lineage>
</organism>
<keyword evidence="1" id="KW-0812">Transmembrane</keyword>
<feature type="transmembrane region" description="Helical" evidence="1">
    <location>
        <begin position="12"/>
        <end position="32"/>
    </location>
</feature>
<evidence type="ECO:0000313" key="3">
    <source>
        <dbReference type="Proteomes" id="UP000252853"/>
    </source>
</evidence>
<reference evidence="3" key="1">
    <citation type="submission" date="2018-05" db="EMBL/GenBank/DDBJ databases">
        <title>Host range determinants of Salmonella infecting bacteriophages.</title>
        <authorList>
            <person name="Gencay Y.E."/>
        </authorList>
    </citation>
    <scope>NUCLEOTIDE SEQUENCE [LARGE SCALE GENOMIC DNA]</scope>
</reference>
<evidence type="ECO:0000313" key="2">
    <source>
        <dbReference type="EMBL" id="AXC40824.1"/>
    </source>
</evidence>
<dbReference type="EMBL" id="MH370370">
    <property type="protein sequence ID" value="AXC40824.1"/>
    <property type="molecule type" value="Genomic_DNA"/>
</dbReference>
<dbReference type="Proteomes" id="UP000252853">
    <property type="component" value="Segment"/>
</dbReference>
<accession>A0A2Z5HL79</accession>
<protein>
    <submittedName>
        <fullName evidence="2">Uncharacterized protein</fullName>
    </submittedName>
</protein>